<sequence>MVIERSADFGRSWRPYRYFAQNCSRTFPQVQTGSLLHISQVVCEERYSDIEPSTDGEVIYKVLDPAIHVKDPYSLDIQELLRITNLRINFTKLNTLGDDLLDRRSDVLQKYYYAIKELVVRGSCFCYGHASECAPVPGVKQREPGMIHGRCVCKHNTEGLNCERCKDFHHDLPWSPAEAEDAHSCRECECHGHASSCHFDMAVFLATGNSSGGVCDQCLHNTMGRSCETCRPFYYRDPHRDQRDPQVCAACDCDPAGSAEGGVCDSHTDLDLGLISGQCRCKPNVRGLRCDDCKDGHYGLSFSDPLGCQACNCDPRGIVQMGAPCDQISGDCSCKRHVTGRHCDQCLPEFWGLSNDLSGCRPCDCDFGGALNNQPFTGFNHTTDVTFTGFNLTTDVTFTGFSLTTDVTFTGFSLTTDATFTGFSLTTDATFTGFSLTTDVTFTGFNLTTDVTFTGFSLTTDVTFTGFSLTTDATFTGFSLTTDVTFTGFSLTTDVTFTGFNLTTDVTFTDFSLTTDVTFTGFNLTTDATFTGFNLTTDVTFTGFNLTTDVTFTDFSLTTDVTFTGFNLTTDATFTGFNLTTDVTFTDFSLTTDVTFTGFNLTTDATFTGFNLTTDVTFTGFSLTTDVTFTGFNLTTDVTFTGFSLTTDATFTGFSLTTDVTFTDFSLTTDVTFTGFSLTTDATFTGFSLTTDVTFTGFSLTTDPGFFCAALDHQRYEAEEATGKSPSSTELPGQLRPQADTDCVQHLSEQLRRHRRHRRVENMQQDRAALRRIRQLRQTPDVRPVHREHSSSLLVTWSGPGFARVKDGAGLVFTVDNIPHAMDYDIMIRYEPESTEDWEAVVSVSSLHLASSLRCGNLLPTEQLFTVTLPHRSRYVQMPRPFCFEPSNTYEISIRFQRHGVTHRHLTAFILVDSLVLMPRYTELAGFHGDGLEAEQRREHMQRYMCVDAFLISPTPPLADVCVRLVCGISALMHNGGLPCMCDPQGSLSGQCEPIGGQCLCKPNVIGRRCEQCAPGTYGFGSSGCTLCECDPDGALSHQCAQGSGQCSCRPGASGRRCSKCHPGHWGFPSCTACQCNGHADICHAHTGECTGCRDHTGGHFCERCEDGYYGNPVLGSGEHCRPCPCPGGPDSAHFNALSCEADAHSDQIVCRCKPGYTGSRCDVCAPGHYSAPSGQCEPCQCNGNIDPLDPQSCDPSTGTCLLCLYHTTGTSCQLCQQGYYGNAPEHDCRRCSCVTAGTVPSSCSGGLCDCHPQSGECLCRPNVAGAHCDTCAPNHWNYGRNTGCEPCGCHHLQALGEHCNLFSGQCQCRSGFGGRTCSECEELHWGDPQTQCRECRCDPRGSQSPQCDRASGACVCRAGVSGARCDVCARGFSGVFPACASCHLCFSLWDDLLCELRRDLEHLVLRAEKVQEGGGGGGGGLNHSLSALWEKLRSTEELLKDRNETEERYEKISHSLEDIRAEIAVADGRLMSTASHVNRTWSQETEARAALMQLQQRLHSLNHTLTHKQELLQDLLTAGFTDQFQKVSRFHAQSIQSELRCNASVSGPESPVEHSRGTRNQTQTLLQTERDLLLRNISAHNRSLSALQEKSQDLQERERRLSGMVCGSAQGVNGSCGLCGGGGCRDDVGNVVCGGAGCNGTVTAASSALGHAHNVSRGLRDANEELQAAAKKLQDLVTLTQDVKTRALDTLQKAQKKKDRMQTSNQKLKDFIKKIKDFLTEEGADPASIETVSLQVLSISVPVNRSVLDSVLTQIKDGLSNLSNVEDLVKDTTEHVERARDLLQRAARAKAEAEGVKEAANQTRVALDVTTAAIQEATDTLKDAMRNLNATRNATSQVADHLSDLEQKQMDVLSRLSNLSSGVETLHNKTRLNQDLSQEARDQSESARDQASDLGQKLNESALRYEELKQKLSALGGEAGGLDQLQERARSMKGEAESLLSQATEGAELLRKLEKKFRSNEQKLQRQRSELDELRGNVTFVRDEIRNQVQKYSHFLAPPLLSATSESERRSLKSACPPDLPLPPPRPPPRPPPHQKHDPERSKDLDPDPPETERSRLADALSPQREGHRPGTSADPLGKSRGSDRAVQDTGL</sequence>
<keyword evidence="3" id="KW-0272">Extracellular matrix</keyword>
<dbReference type="SMART" id="SM00136">
    <property type="entry name" value="LamNT"/>
    <property type="match status" value="1"/>
</dbReference>
<dbReference type="FunFam" id="2.170.300.10:FF:000004">
    <property type="entry name" value="Laminin subunit beta 1"/>
    <property type="match status" value="1"/>
</dbReference>
<dbReference type="SMART" id="SM00180">
    <property type="entry name" value="EGF_Lam"/>
    <property type="match status" value="12"/>
</dbReference>
<feature type="compositionally biased region" description="Basic and acidic residues" evidence="15">
    <location>
        <begin position="2036"/>
        <end position="2058"/>
    </location>
</feature>
<keyword evidence="20" id="KW-1185">Reference proteome</keyword>
<feature type="disulfide bond" evidence="13">
    <location>
        <begin position="153"/>
        <end position="162"/>
    </location>
</feature>
<feature type="disulfide bond" evidence="13">
    <location>
        <begin position="1030"/>
        <end position="1047"/>
    </location>
</feature>
<feature type="domain" description="Laminin EGF-like" evidence="16">
    <location>
        <begin position="311"/>
        <end position="362"/>
    </location>
</feature>
<dbReference type="EMBL" id="OZ035827">
    <property type="protein sequence ID" value="CAL1607180.1"/>
    <property type="molecule type" value="Genomic_DNA"/>
</dbReference>
<feature type="domain" description="Laminin EGF-like" evidence="16">
    <location>
        <begin position="1074"/>
        <end position="1123"/>
    </location>
</feature>
<feature type="disulfide bond" evidence="13">
    <location>
        <begin position="1309"/>
        <end position="1318"/>
    </location>
</feature>
<keyword evidence="7" id="KW-0084">Basement membrane</keyword>
<dbReference type="PROSITE" id="PS50027">
    <property type="entry name" value="EGF_LAM_2"/>
    <property type="match status" value="11"/>
</dbReference>
<feature type="disulfide bond" evidence="13">
    <location>
        <begin position="1093"/>
        <end position="1102"/>
    </location>
</feature>
<dbReference type="PANTHER" id="PTHR10574:SF197">
    <property type="entry name" value="LAMININ SUBUNIT BETA-1 ISOFORM X1"/>
    <property type="match status" value="1"/>
</dbReference>
<dbReference type="Proteomes" id="UP001497482">
    <property type="component" value="Chromosome 5"/>
</dbReference>
<evidence type="ECO:0000256" key="11">
    <source>
        <dbReference type="ARBA" id="ARBA00023180"/>
    </source>
</evidence>
<feature type="disulfide bond" evidence="13">
    <location>
        <begin position="1028"/>
        <end position="1040"/>
    </location>
</feature>
<keyword evidence="2" id="KW-0964">Secreted</keyword>
<feature type="region of interest" description="Disordered" evidence="15">
    <location>
        <begin position="1865"/>
        <end position="1895"/>
    </location>
</feature>
<dbReference type="InterPro" id="IPR056863">
    <property type="entry name" value="LMN_ATRN_NET-like_EGF"/>
</dbReference>
<feature type="disulfide bond" evidence="13">
    <location>
        <begin position="1336"/>
        <end position="1348"/>
    </location>
</feature>
<dbReference type="PROSITE" id="PS01248">
    <property type="entry name" value="EGF_LAM_1"/>
    <property type="match status" value="6"/>
</dbReference>
<evidence type="ECO:0000256" key="2">
    <source>
        <dbReference type="ARBA" id="ARBA00022525"/>
    </source>
</evidence>
<feature type="coiled-coil region" evidence="14">
    <location>
        <begin position="1578"/>
        <end position="1605"/>
    </location>
</feature>
<evidence type="ECO:0000256" key="12">
    <source>
        <dbReference type="ARBA" id="ARBA00023292"/>
    </source>
</evidence>
<feature type="disulfide bond" evidence="13">
    <location>
        <begin position="1288"/>
        <end position="1300"/>
    </location>
</feature>
<evidence type="ECO:0000256" key="6">
    <source>
        <dbReference type="ARBA" id="ARBA00022737"/>
    </source>
</evidence>
<dbReference type="FunFam" id="2.10.25.10:FF:000084">
    <property type="entry name" value="Laminin subunit alpha 3"/>
    <property type="match status" value="1"/>
</dbReference>
<dbReference type="GO" id="GO:0005604">
    <property type="term" value="C:basement membrane"/>
    <property type="evidence" value="ECO:0007669"/>
    <property type="project" value="UniProtKB-SubCell"/>
</dbReference>
<dbReference type="GO" id="GO:0032991">
    <property type="term" value="C:protein-containing complex"/>
    <property type="evidence" value="ECO:0007669"/>
    <property type="project" value="UniProtKB-ARBA"/>
</dbReference>
<feature type="domain" description="Laminin N-terminal" evidence="18">
    <location>
        <begin position="1"/>
        <end position="123"/>
    </location>
</feature>
<feature type="domain" description="Laminin EGF-like" evidence="16">
    <location>
        <begin position="1180"/>
        <end position="1231"/>
    </location>
</feature>
<evidence type="ECO:0000256" key="14">
    <source>
        <dbReference type="SAM" id="Coils"/>
    </source>
</evidence>
<reference evidence="19 20" key="1">
    <citation type="submission" date="2024-04" db="EMBL/GenBank/DDBJ databases">
        <authorList>
            <person name="Waldvogel A.-M."/>
            <person name="Schoenle A."/>
        </authorList>
    </citation>
    <scope>NUCLEOTIDE SEQUENCE [LARGE SCALE GENOMIC DNA]</scope>
</reference>
<feature type="disulfide bond" evidence="13">
    <location>
        <begin position="334"/>
        <end position="343"/>
    </location>
</feature>
<feature type="disulfide bond" evidence="13">
    <location>
        <begin position="1260"/>
        <end position="1269"/>
    </location>
</feature>
<dbReference type="Pfam" id="PF00055">
    <property type="entry name" value="Laminin_N"/>
    <property type="match status" value="1"/>
</dbReference>
<dbReference type="FunFam" id="2.170.300.10:FF:000001">
    <property type="entry name" value="Laminin subunit beta-1"/>
    <property type="match status" value="1"/>
</dbReference>
<keyword evidence="12 13" id="KW-0424">Laminin EGF-like domain</keyword>
<feature type="domain" description="Laminin EGF-like" evidence="16">
    <location>
        <begin position="1288"/>
        <end position="1335"/>
    </location>
</feature>
<feature type="domain" description="Laminin EGF-like" evidence="16">
    <location>
        <begin position="1232"/>
        <end position="1287"/>
    </location>
</feature>
<evidence type="ECO:0000256" key="5">
    <source>
        <dbReference type="ARBA" id="ARBA00022729"/>
    </source>
</evidence>
<protein>
    <recommendedName>
        <fullName evidence="21">Laminin subunit beta-2-like</fullName>
    </recommendedName>
</protein>
<feature type="disulfide bond" evidence="13">
    <location>
        <begin position="218"/>
        <end position="227"/>
    </location>
</feature>
<organism evidence="19 20">
    <name type="scientific">Knipowitschia caucasica</name>
    <name type="common">Caucasian dwarf goby</name>
    <name type="synonym">Pomatoschistus caucasicus</name>
    <dbReference type="NCBI Taxonomy" id="637954"/>
    <lineage>
        <taxon>Eukaryota</taxon>
        <taxon>Metazoa</taxon>
        <taxon>Chordata</taxon>
        <taxon>Craniata</taxon>
        <taxon>Vertebrata</taxon>
        <taxon>Euteleostomi</taxon>
        <taxon>Actinopterygii</taxon>
        <taxon>Neopterygii</taxon>
        <taxon>Teleostei</taxon>
        <taxon>Neoteleostei</taxon>
        <taxon>Acanthomorphata</taxon>
        <taxon>Gobiaria</taxon>
        <taxon>Gobiiformes</taxon>
        <taxon>Gobioidei</taxon>
        <taxon>Gobiidae</taxon>
        <taxon>Gobiinae</taxon>
        <taxon>Knipowitschia</taxon>
    </lineage>
</organism>
<feature type="domain" description="Laminin EGF-like" evidence="16">
    <location>
        <begin position="1336"/>
        <end position="1385"/>
    </location>
</feature>
<evidence type="ECO:0000256" key="7">
    <source>
        <dbReference type="ARBA" id="ARBA00022869"/>
    </source>
</evidence>
<dbReference type="GO" id="GO:0009888">
    <property type="term" value="P:tissue development"/>
    <property type="evidence" value="ECO:0007669"/>
    <property type="project" value="TreeGrafter"/>
</dbReference>
<feature type="compositionally biased region" description="Pro residues" evidence="15">
    <location>
        <begin position="2019"/>
        <end position="2033"/>
    </location>
</feature>
<dbReference type="PRINTS" id="PR00011">
    <property type="entry name" value="EGFLAMININ"/>
</dbReference>
<evidence type="ECO:0000256" key="8">
    <source>
        <dbReference type="ARBA" id="ARBA00022889"/>
    </source>
</evidence>
<dbReference type="CDD" id="cd22295">
    <property type="entry name" value="cc_LAMB_C"/>
    <property type="match status" value="1"/>
</dbReference>
<dbReference type="FunFam" id="2.10.25.10:FF:000135">
    <property type="entry name" value="Laminin subunit beta 4"/>
    <property type="match status" value="2"/>
</dbReference>
<dbReference type="FunFam" id="2.10.25.10:FF:000011">
    <property type="entry name" value="Cadherin EGF LAG seven-pass G-type receptor"/>
    <property type="match status" value="1"/>
</dbReference>
<accession>A0AAV2M1Q1</accession>
<feature type="disulfide bond" evidence="13">
    <location>
        <begin position="1049"/>
        <end position="1058"/>
    </location>
</feature>
<evidence type="ECO:0000256" key="10">
    <source>
        <dbReference type="ARBA" id="ARBA00023157"/>
    </source>
</evidence>
<keyword evidence="5" id="KW-0732">Signal</keyword>
<dbReference type="InterPro" id="IPR056558">
    <property type="entry name" value="LAMB1-4_helical"/>
</dbReference>
<feature type="domain" description="Laminin EGF-like" evidence="16">
    <location>
        <begin position="188"/>
        <end position="250"/>
    </location>
</feature>
<dbReference type="CDD" id="cd00055">
    <property type="entry name" value="EGF_Lam"/>
    <property type="match status" value="11"/>
</dbReference>
<dbReference type="GO" id="GO:0007155">
    <property type="term" value="P:cell adhesion"/>
    <property type="evidence" value="ECO:0007669"/>
    <property type="project" value="UniProtKB-KW"/>
</dbReference>
<feature type="disulfide bond" evidence="13">
    <location>
        <begin position="980"/>
        <end position="992"/>
    </location>
</feature>
<dbReference type="GO" id="GO:0009887">
    <property type="term" value="P:animal organ morphogenesis"/>
    <property type="evidence" value="ECO:0007669"/>
    <property type="project" value="TreeGrafter"/>
</dbReference>
<name>A0AAV2M1Q1_KNICA</name>
<evidence type="ECO:0000259" key="17">
    <source>
        <dbReference type="PROSITE" id="PS51116"/>
    </source>
</evidence>
<dbReference type="PROSITE" id="PS51117">
    <property type="entry name" value="LAMININ_NTER"/>
    <property type="match status" value="1"/>
</dbReference>
<feature type="domain" description="Laminin IV type B" evidence="17">
    <location>
        <begin position="708"/>
        <end position="974"/>
    </location>
</feature>
<dbReference type="Gene3D" id="2.10.25.10">
    <property type="entry name" value="Laminin"/>
    <property type="match status" value="10"/>
</dbReference>
<feature type="disulfide bond" evidence="13">
    <location>
        <begin position="346"/>
        <end position="360"/>
    </location>
</feature>
<keyword evidence="11" id="KW-0325">Glycoprotein</keyword>
<feature type="domain" description="Laminin EGF-like" evidence="16">
    <location>
        <begin position="124"/>
        <end position="187"/>
    </location>
</feature>
<dbReference type="InterPro" id="IPR002049">
    <property type="entry name" value="LE_dom"/>
</dbReference>
<dbReference type="InterPro" id="IPR000742">
    <property type="entry name" value="EGF"/>
</dbReference>
<dbReference type="FunFam" id="2.10.25.10:FF:000065">
    <property type="entry name" value="Laminin subunit beta 1"/>
    <property type="match status" value="1"/>
</dbReference>
<feature type="domain" description="Laminin EGF-like" evidence="16">
    <location>
        <begin position="980"/>
        <end position="1027"/>
    </location>
</feature>
<dbReference type="Gene3D" id="2.170.300.10">
    <property type="entry name" value="Tie2 ligand-binding domain superfamily"/>
    <property type="match status" value="1"/>
</dbReference>
<feature type="region of interest" description="Disordered" evidence="15">
    <location>
        <begin position="2005"/>
        <end position="2093"/>
    </location>
</feature>
<dbReference type="InterPro" id="IPR013015">
    <property type="entry name" value="Laminin_IV_B"/>
</dbReference>
<dbReference type="FunFam" id="2.10.25.10:FF:000130">
    <property type="entry name" value="Laminin subunit beta 1"/>
    <property type="match status" value="1"/>
</dbReference>
<feature type="domain" description="Laminin EGF-like" evidence="16">
    <location>
        <begin position="1028"/>
        <end position="1073"/>
    </location>
</feature>
<proteinExistence type="predicted"/>
<evidence type="ECO:0000256" key="13">
    <source>
        <dbReference type="PROSITE-ProRule" id="PRU00460"/>
    </source>
</evidence>
<dbReference type="FunFam" id="2.10.25.10:FF:000280">
    <property type="entry name" value="Laminin subunit beta 4"/>
    <property type="match status" value="1"/>
</dbReference>
<dbReference type="FunFam" id="2.10.25.10:FF:000145">
    <property type="entry name" value="Laminin subunit beta 1"/>
    <property type="match status" value="1"/>
</dbReference>
<comment type="caution">
    <text evidence="13">Lacks conserved residue(s) required for the propagation of feature annotation.</text>
</comment>
<feature type="disulfide bond" evidence="13">
    <location>
        <begin position="281"/>
        <end position="290"/>
    </location>
</feature>
<evidence type="ECO:0000256" key="15">
    <source>
        <dbReference type="SAM" id="MobiDB-lite"/>
    </source>
</evidence>
<evidence type="ECO:0000256" key="9">
    <source>
        <dbReference type="ARBA" id="ARBA00023054"/>
    </source>
</evidence>
<feature type="disulfide bond" evidence="13">
    <location>
        <begin position="1290"/>
        <end position="1307"/>
    </location>
</feature>
<evidence type="ECO:0000313" key="20">
    <source>
        <dbReference type="Proteomes" id="UP001497482"/>
    </source>
</evidence>
<feature type="compositionally biased region" description="Basic and acidic residues" evidence="15">
    <location>
        <begin position="2082"/>
        <end position="2093"/>
    </location>
</feature>
<evidence type="ECO:0000256" key="4">
    <source>
        <dbReference type="ARBA" id="ARBA00022553"/>
    </source>
</evidence>
<evidence type="ECO:0000259" key="16">
    <source>
        <dbReference type="PROSITE" id="PS50027"/>
    </source>
</evidence>
<dbReference type="InterPro" id="IPR050440">
    <property type="entry name" value="Laminin/Netrin_ECM"/>
</dbReference>
<feature type="disulfide bond" evidence="13">
    <location>
        <begin position="1338"/>
        <end position="1355"/>
    </location>
</feature>
<dbReference type="PANTHER" id="PTHR10574">
    <property type="entry name" value="NETRIN/LAMININ-RELATED"/>
    <property type="match status" value="1"/>
</dbReference>
<dbReference type="SMART" id="SM00181">
    <property type="entry name" value="EGF"/>
    <property type="match status" value="11"/>
</dbReference>
<dbReference type="Pfam" id="PF21199">
    <property type="entry name" value="LAMININ_IV_B"/>
    <property type="match status" value="1"/>
</dbReference>
<dbReference type="SUPFAM" id="SSF57196">
    <property type="entry name" value="EGF/Laminin"/>
    <property type="match status" value="11"/>
</dbReference>
<feature type="disulfide bond" evidence="13">
    <location>
        <begin position="1204"/>
        <end position="1213"/>
    </location>
</feature>
<evidence type="ECO:0000256" key="1">
    <source>
        <dbReference type="ARBA" id="ARBA00004302"/>
    </source>
</evidence>
<dbReference type="Pfam" id="PF24973">
    <property type="entry name" value="EGF_LMN_ATRN"/>
    <property type="match status" value="2"/>
</dbReference>
<keyword evidence="4" id="KW-0597">Phosphoprotein</keyword>
<feature type="domain" description="Laminin EGF-like" evidence="16">
    <location>
        <begin position="251"/>
        <end position="310"/>
    </location>
</feature>
<keyword evidence="6" id="KW-0677">Repeat</keyword>
<dbReference type="Pfam" id="PF23219">
    <property type="entry name" value="LAMB1"/>
    <property type="match status" value="1"/>
</dbReference>
<evidence type="ECO:0000256" key="3">
    <source>
        <dbReference type="ARBA" id="ARBA00022530"/>
    </source>
</evidence>
<feature type="coiled-coil region" evidence="14">
    <location>
        <begin position="1657"/>
        <end position="1712"/>
    </location>
</feature>
<dbReference type="InterPro" id="IPR008211">
    <property type="entry name" value="Laminin_N"/>
</dbReference>
<evidence type="ECO:0008006" key="21">
    <source>
        <dbReference type="Google" id="ProtNLM"/>
    </source>
</evidence>
<feature type="compositionally biased region" description="Basic and acidic residues" evidence="15">
    <location>
        <begin position="1879"/>
        <end position="1892"/>
    </location>
</feature>
<keyword evidence="8" id="KW-0130">Cell adhesion</keyword>
<dbReference type="Pfam" id="PF00053">
    <property type="entry name" value="EGF_laminin"/>
    <property type="match status" value="9"/>
</dbReference>
<comment type="subcellular location">
    <subcellularLocation>
        <location evidence="1">Secreted</location>
        <location evidence="1">Extracellular space</location>
        <location evidence="1">Extracellular matrix</location>
        <location evidence="1">Basement membrane</location>
    </subcellularLocation>
</comment>
<feature type="disulfide bond" evidence="13">
    <location>
        <begin position="1369"/>
        <end position="1383"/>
    </location>
</feature>
<keyword evidence="9 14" id="KW-0175">Coiled coil</keyword>
<evidence type="ECO:0000313" key="19">
    <source>
        <dbReference type="EMBL" id="CAL1607180.1"/>
    </source>
</evidence>
<keyword evidence="10 13" id="KW-1015">Disulfide bond</keyword>
<dbReference type="PROSITE" id="PS51116">
    <property type="entry name" value="LAMININ_IVB"/>
    <property type="match status" value="1"/>
</dbReference>
<dbReference type="Gene3D" id="2.60.120.260">
    <property type="entry name" value="Galactose-binding domain-like"/>
    <property type="match status" value="1"/>
</dbReference>
<evidence type="ECO:0000259" key="18">
    <source>
        <dbReference type="PROSITE" id="PS51117"/>
    </source>
</evidence>
<dbReference type="PROSITE" id="PS00022">
    <property type="entry name" value="EGF_1"/>
    <property type="match status" value="1"/>
</dbReference>
<feature type="disulfide bond" evidence="13">
    <location>
        <begin position="1357"/>
        <end position="1366"/>
    </location>
</feature>
<feature type="coiled-coil region" evidence="14">
    <location>
        <begin position="1777"/>
        <end position="1835"/>
    </location>
</feature>
<feature type="disulfide bond" evidence="13">
    <location>
        <begin position="1001"/>
        <end position="1010"/>
    </location>
</feature>
<feature type="disulfide bond" evidence="13">
    <location>
        <begin position="982"/>
        <end position="999"/>
    </location>
</feature>
<gene>
    <name evidence="19" type="ORF">KC01_LOCUS34247</name>
</gene>